<reference evidence="1 2" key="1">
    <citation type="journal article" date="2014" name="Mol. Plant">
        <title>Chromosome Scale Genome Assembly and Transcriptome Profiling of Nannochloropsis gaditana in Nitrogen Depletion.</title>
        <authorList>
            <person name="Corteggiani Carpinelli E."/>
            <person name="Telatin A."/>
            <person name="Vitulo N."/>
            <person name="Forcato C."/>
            <person name="D'Angelo M."/>
            <person name="Schiavon R."/>
            <person name="Vezzi A."/>
            <person name="Giacometti G.M."/>
            <person name="Morosinotto T."/>
            <person name="Valle G."/>
        </authorList>
    </citation>
    <scope>NUCLEOTIDE SEQUENCE [LARGE SCALE GENOMIC DNA]</scope>
    <source>
        <strain evidence="1 2">B-31</strain>
    </source>
</reference>
<comment type="caution">
    <text evidence="1">The sequence shown here is derived from an EMBL/GenBank/DDBJ whole genome shotgun (WGS) entry which is preliminary data.</text>
</comment>
<accession>W7TWP5</accession>
<sequence length="475" mass="54555">MWPIYHLPSFQQEIRSKKRKDTRARPNMEIVSLLTFLSVVALGPYPAAAVNYFTGLDSFVAMKALGITDGAGVLQKNTLFSFSNSECVHDLHDIGFPFIFMDLPGATHELANILVETPPNELMSFFNVSDCKSFYSFTAGDSIHDKGNKIVPSDQASLEDAFWHDQRLPNLRIRNDLQRVVDVFWELRDGSLTEFRVVRLNSGQEERFRSFLGDIFIFRDAYDDMRLLARTVITDGNKPLILSQTLMGKGDTETLQLNENQADVWRGRQNTNVARLRQNELQPSTVKKYTGGGFKKMLMPSYLHTRLLEYLARHEDQRMDEPWHKDDLHVNFYEKMTTIVYTDRDMRDIVFKTLKPILESWVGGEKLMPTSTYGIRRYYNGSILRDHVDIGRTHIVSAILNVRQDVDEVWPLSILDHQGRRHFINMAPGEMCLYESATALHGRTQALRGRYFDNLFAHFAPAAPFTVNASNKSDK</sequence>
<dbReference type="Proteomes" id="UP000019335">
    <property type="component" value="Chromosome 1"/>
</dbReference>
<dbReference type="EMBL" id="AZIL01000033">
    <property type="protein sequence ID" value="EWM30492.1"/>
    <property type="molecule type" value="Genomic_DNA"/>
</dbReference>
<protein>
    <submittedName>
        <fullName evidence="1">Uncharacterized protein</fullName>
    </submittedName>
</protein>
<keyword evidence="2" id="KW-1185">Reference proteome</keyword>
<name>W7TWP5_9STRA</name>
<gene>
    <name evidence="1" type="ORF">Naga_100013g87</name>
</gene>
<organism evidence="1 2">
    <name type="scientific">Nannochloropsis gaditana</name>
    <dbReference type="NCBI Taxonomy" id="72520"/>
    <lineage>
        <taxon>Eukaryota</taxon>
        <taxon>Sar</taxon>
        <taxon>Stramenopiles</taxon>
        <taxon>Ochrophyta</taxon>
        <taxon>Eustigmatophyceae</taxon>
        <taxon>Eustigmatales</taxon>
        <taxon>Monodopsidaceae</taxon>
        <taxon>Nannochloropsis</taxon>
    </lineage>
</organism>
<proteinExistence type="predicted"/>
<dbReference type="OrthoDB" id="194358at2759"/>
<evidence type="ECO:0000313" key="2">
    <source>
        <dbReference type="Proteomes" id="UP000019335"/>
    </source>
</evidence>
<dbReference type="AlphaFoldDB" id="W7TWP5"/>
<evidence type="ECO:0000313" key="1">
    <source>
        <dbReference type="EMBL" id="EWM30492.1"/>
    </source>
</evidence>